<dbReference type="InterPro" id="IPR036259">
    <property type="entry name" value="MFS_trans_sf"/>
</dbReference>
<evidence type="ECO:0000256" key="4">
    <source>
        <dbReference type="ARBA" id="ARBA00022989"/>
    </source>
</evidence>
<dbReference type="SUPFAM" id="SSF103473">
    <property type="entry name" value="MFS general substrate transporter"/>
    <property type="match status" value="1"/>
</dbReference>
<evidence type="ECO:0000256" key="3">
    <source>
        <dbReference type="ARBA" id="ARBA00022692"/>
    </source>
</evidence>
<dbReference type="PRINTS" id="PR01035">
    <property type="entry name" value="TCRTETA"/>
</dbReference>
<organism evidence="9 10">
    <name type="scientific">Calocera cornea HHB12733</name>
    <dbReference type="NCBI Taxonomy" id="1353952"/>
    <lineage>
        <taxon>Eukaryota</taxon>
        <taxon>Fungi</taxon>
        <taxon>Dikarya</taxon>
        <taxon>Basidiomycota</taxon>
        <taxon>Agaricomycotina</taxon>
        <taxon>Dacrymycetes</taxon>
        <taxon>Dacrymycetales</taxon>
        <taxon>Dacrymycetaceae</taxon>
        <taxon>Calocera</taxon>
    </lineage>
</organism>
<evidence type="ECO:0000256" key="6">
    <source>
        <dbReference type="SAM" id="MobiDB-lite"/>
    </source>
</evidence>
<keyword evidence="10" id="KW-1185">Reference proteome</keyword>
<feature type="transmembrane region" description="Helical" evidence="7">
    <location>
        <begin position="335"/>
        <end position="354"/>
    </location>
</feature>
<dbReference type="Gene3D" id="1.20.1250.20">
    <property type="entry name" value="MFS general substrate transporter like domains"/>
    <property type="match status" value="1"/>
</dbReference>
<evidence type="ECO:0000256" key="5">
    <source>
        <dbReference type="ARBA" id="ARBA00023136"/>
    </source>
</evidence>
<dbReference type="InterPro" id="IPR001958">
    <property type="entry name" value="Tet-R_TetA/multi-R_MdtG-like"/>
</dbReference>
<keyword evidence="3 7" id="KW-0812">Transmembrane</keyword>
<feature type="transmembrane region" description="Helical" evidence="7">
    <location>
        <begin position="429"/>
        <end position="449"/>
    </location>
</feature>
<feature type="transmembrane region" description="Helical" evidence="7">
    <location>
        <begin position="396"/>
        <end position="417"/>
    </location>
</feature>
<dbReference type="InterPro" id="IPR020846">
    <property type="entry name" value="MFS_dom"/>
</dbReference>
<gene>
    <name evidence="9" type="ORF">CALCODRAFT_549137</name>
</gene>
<evidence type="ECO:0000256" key="2">
    <source>
        <dbReference type="ARBA" id="ARBA00022448"/>
    </source>
</evidence>
<feature type="transmembrane region" description="Helical" evidence="7">
    <location>
        <begin position="142"/>
        <end position="161"/>
    </location>
</feature>
<evidence type="ECO:0000256" key="1">
    <source>
        <dbReference type="ARBA" id="ARBA00004141"/>
    </source>
</evidence>
<dbReference type="EMBL" id="KV423920">
    <property type="protein sequence ID" value="KZT61777.1"/>
    <property type="molecule type" value="Genomic_DNA"/>
</dbReference>
<dbReference type="InterPro" id="IPR011701">
    <property type="entry name" value="MFS"/>
</dbReference>
<dbReference type="PANTHER" id="PTHR23504">
    <property type="entry name" value="MAJOR FACILITATOR SUPERFAMILY DOMAIN-CONTAINING PROTEIN 10"/>
    <property type="match status" value="1"/>
</dbReference>
<sequence length="503" mass="53611">MATATAEEPITESTPLIAARDSAHKPSTELVVEPPSPSTTAYPTSPPSPTDGPPKPADDPDPLDRPLPRTQIFLLCLARFVEPIAFFSIFPFVNEMIHDLGGIPTESVGYWSGWIESVFSLMQTVSMLFWGRAADRWGRKPVLVVSLAGVAVGSVAFGLAGNVWQMIALRSIAGIFSGTLVTVRTMISENSTARNQARAFSFFMFAGNLGIFIGPIIGGALSKPATQYPSVFGGVWVLEKYPYLAPCIVSGACTALSCLANALWLKETGVSHKDKSATAAKPPSARELLTTPGVIPALLIFEYVMLISVTFTALLPLFAYTPIALGGWSFSAPQISLYLAAGGAGQAFWILLVFPPLQHRIGTGNVLRITALARPIGLVALPALNELLRAGKGTAFWVLLPITAIWSSSVSMSFTAVQLVINDISPSPLALGTLNGIALSLSCAIRAVGPAAITSLYAVGVRYQLLRGHLAWVLVIAVALGYLVLLRWLPKKCEGRVERKRGD</sequence>
<dbReference type="Proteomes" id="UP000076842">
    <property type="component" value="Unassembled WGS sequence"/>
</dbReference>
<feature type="compositionally biased region" description="Pro residues" evidence="6">
    <location>
        <begin position="44"/>
        <end position="55"/>
    </location>
</feature>
<dbReference type="PANTHER" id="PTHR23504:SF3">
    <property type="entry name" value="MAJOR FACILITATOR SUPERFAMILY (MFS) PROFILE DOMAIN-CONTAINING PROTEIN"/>
    <property type="match status" value="1"/>
</dbReference>
<dbReference type="PROSITE" id="PS50850">
    <property type="entry name" value="MFS"/>
    <property type="match status" value="1"/>
</dbReference>
<feature type="region of interest" description="Disordered" evidence="6">
    <location>
        <begin position="1"/>
        <end position="63"/>
    </location>
</feature>
<feature type="transmembrane region" description="Helical" evidence="7">
    <location>
        <begin position="469"/>
        <end position="489"/>
    </location>
</feature>
<accession>A0A165JFP3</accession>
<name>A0A165JFP3_9BASI</name>
<feature type="transmembrane region" description="Helical" evidence="7">
    <location>
        <begin position="113"/>
        <end position="130"/>
    </location>
</feature>
<dbReference type="CDD" id="cd17330">
    <property type="entry name" value="MFS_SLC46_TetA_like"/>
    <property type="match status" value="1"/>
</dbReference>
<feature type="transmembrane region" description="Helical" evidence="7">
    <location>
        <begin position="294"/>
        <end position="315"/>
    </location>
</feature>
<feature type="transmembrane region" description="Helical" evidence="7">
    <location>
        <begin position="199"/>
        <end position="221"/>
    </location>
</feature>
<feature type="transmembrane region" description="Helical" evidence="7">
    <location>
        <begin position="241"/>
        <end position="265"/>
    </location>
</feature>
<dbReference type="AlphaFoldDB" id="A0A165JFP3"/>
<feature type="transmembrane region" description="Helical" evidence="7">
    <location>
        <begin position="167"/>
        <end position="187"/>
    </location>
</feature>
<feature type="domain" description="Major facilitator superfamily (MFS) profile" evidence="8">
    <location>
        <begin position="71"/>
        <end position="493"/>
    </location>
</feature>
<evidence type="ECO:0000256" key="7">
    <source>
        <dbReference type="SAM" id="Phobius"/>
    </source>
</evidence>
<dbReference type="GO" id="GO:0016020">
    <property type="term" value="C:membrane"/>
    <property type="evidence" value="ECO:0007669"/>
    <property type="project" value="UniProtKB-SubCell"/>
</dbReference>
<evidence type="ECO:0000259" key="8">
    <source>
        <dbReference type="PROSITE" id="PS50850"/>
    </source>
</evidence>
<feature type="transmembrane region" description="Helical" evidence="7">
    <location>
        <begin position="72"/>
        <end position="93"/>
    </location>
</feature>
<keyword evidence="2" id="KW-0813">Transport</keyword>
<evidence type="ECO:0000313" key="10">
    <source>
        <dbReference type="Proteomes" id="UP000076842"/>
    </source>
</evidence>
<keyword evidence="5 7" id="KW-0472">Membrane</keyword>
<dbReference type="InParanoid" id="A0A165JFP3"/>
<protein>
    <submittedName>
        <fullName evidence="9">MFS general substrate transporter</fullName>
    </submittedName>
</protein>
<dbReference type="OrthoDB" id="419616at2759"/>
<dbReference type="GO" id="GO:0022857">
    <property type="term" value="F:transmembrane transporter activity"/>
    <property type="evidence" value="ECO:0007669"/>
    <property type="project" value="InterPro"/>
</dbReference>
<evidence type="ECO:0000313" key="9">
    <source>
        <dbReference type="EMBL" id="KZT61777.1"/>
    </source>
</evidence>
<proteinExistence type="predicted"/>
<dbReference type="Pfam" id="PF07690">
    <property type="entry name" value="MFS_1"/>
    <property type="match status" value="1"/>
</dbReference>
<comment type="subcellular location">
    <subcellularLocation>
        <location evidence="1">Membrane</location>
        <topology evidence="1">Multi-pass membrane protein</topology>
    </subcellularLocation>
</comment>
<keyword evidence="4 7" id="KW-1133">Transmembrane helix</keyword>
<reference evidence="9 10" key="1">
    <citation type="journal article" date="2016" name="Mol. Biol. Evol.">
        <title>Comparative Genomics of Early-Diverging Mushroom-Forming Fungi Provides Insights into the Origins of Lignocellulose Decay Capabilities.</title>
        <authorList>
            <person name="Nagy L.G."/>
            <person name="Riley R."/>
            <person name="Tritt A."/>
            <person name="Adam C."/>
            <person name="Daum C."/>
            <person name="Floudas D."/>
            <person name="Sun H."/>
            <person name="Yadav J.S."/>
            <person name="Pangilinan J."/>
            <person name="Larsson K.H."/>
            <person name="Matsuura K."/>
            <person name="Barry K."/>
            <person name="Labutti K."/>
            <person name="Kuo R."/>
            <person name="Ohm R.A."/>
            <person name="Bhattacharya S.S."/>
            <person name="Shirouzu T."/>
            <person name="Yoshinaga Y."/>
            <person name="Martin F.M."/>
            <person name="Grigoriev I.V."/>
            <person name="Hibbett D.S."/>
        </authorList>
    </citation>
    <scope>NUCLEOTIDE SEQUENCE [LARGE SCALE GENOMIC DNA]</scope>
    <source>
        <strain evidence="9 10">HHB12733</strain>
    </source>
</reference>